<keyword evidence="8" id="KW-0443">Lipid metabolism</keyword>
<dbReference type="Proteomes" id="UP001344447">
    <property type="component" value="Unassembled WGS sequence"/>
</dbReference>
<organism evidence="11 12">
    <name type="scientific">Dictyostelium firmibasis</name>
    <dbReference type="NCBI Taxonomy" id="79012"/>
    <lineage>
        <taxon>Eukaryota</taxon>
        <taxon>Amoebozoa</taxon>
        <taxon>Evosea</taxon>
        <taxon>Eumycetozoa</taxon>
        <taxon>Dictyostelia</taxon>
        <taxon>Dictyosteliales</taxon>
        <taxon>Dictyosteliaceae</taxon>
        <taxon>Dictyostelium</taxon>
    </lineage>
</organism>
<dbReference type="PANTHER" id="PTHR43550:SF3">
    <property type="entry name" value="3-KETODIHYDROSPHINGOSINE REDUCTASE"/>
    <property type="match status" value="1"/>
</dbReference>
<comment type="similarity">
    <text evidence="10">Belongs to the short-chain dehydrogenases/reductases (SDR) family.</text>
</comment>
<dbReference type="InterPro" id="IPR045022">
    <property type="entry name" value="KDSR-like"/>
</dbReference>
<evidence type="ECO:0000313" key="11">
    <source>
        <dbReference type="EMBL" id="KAK5575229.1"/>
    </source>
</evidence>
<reference evidence="11 12" key="1">
    <citation type="submission" date="2023-11" db="EMBL/GenBank/DDBJ databases">
        <title>Dfirmibasis_genome.</title>
        <authorList>
            <person name="Edelbroek B."/>
            <person name="Kjellin J."/>
            <person name="Jerlstrom-Hultqvist J."/>
            <person name="Soderbom F."/>
        </authorList>
    </citation>
    <scope>NUCLEOTIDE SEQUENCE [LARGE SCALE GENOMIC DNA]</scope>
    <source>
        <strain evidence="11 12">TNS-C-14</strain>
    </source>
</reference>
<dbReference type="GO" id="GO:0047560">
    <property type="term" value="F:3-dehydrosphinganine reductase activity"/>
    <property type="evidence" value="ECO:0007669"/>
    <property type="project" value="UniProtKB-EC"/>
</dbReference>
<keyword evidence="4" id="KW-0256">Endoplasmic reticulum</keyword>
<comment type="caution">
    <text evidence="11">The sequence shown here is derived from an EMBL/GenBank/DDBJ whole genome shotgun (WGS) entry which is preliminary data.</text>
</comment>
<sequence length="334" mass="36441">MIVYIILSILAAVIIHFVYKKQNGFKLKGKHVVIVGGSSGIGKELVYELLKENITSISVVSRSLDKLRAVIDDCPSEVCTKSTPLNVGSLKSKIEIYSCDITNKNKVKDTIAQIASKNQGGKIDCLINCAGFAIPGYFIEQDEDIFEKTMQLDYFGSVYATKEVVPLMIENGGQGGHIVFVSSTCGLVGVPGYSTYCPSKFALRGLAETLRSELKPYNITFSVVYPPDTDTPGYQQENLTKPEETVAISGGGKAVSPLEVAKSIVTGIKNGDYHIAYDIPTKLCAVLSPGLTPFYFSFFDILLAPICRLVGIIAMNQNDAEVLKSWKKRNQLKK</sequence>
<evidence type="ECO:0000256" key="6">
    <source>
        <dbReference type="ARBA" id="ARBA00022919"/>
    </source>
</evidence>
<keyword evidence="6" id="KW-0746">Sphingolipid metabolism</keyword>
<dbReference type="GO" id="GO:0030148">
    <property type="term" value="P:sphingolipid biosynthetic process"/>
    <property type="evidence" value="ECO:0007669"/>
    <property type="project" value="InterPro"/>
</dbReference>
<dbReference type="PRINTS" id="PR00081">
    <property type="entry name" value="GDHRDH"/>
</dbReference>
<evidence type="ECO:0000256" key="5">
    <source>
        <dbReference type="ARBA" id="ARBA00022857"/>
    </source>
</evidence>
<evidence type="ECO:0000256" key="10">
    <source>
        <dbReference type="RuleBase" id="RU000363"/>
    </source>
</evidence>
<dbReference type="PANTHER" id="PTHR43550">
    <property type="entry name" value="3-KETODIHYDROSPHINGOSINE REDUCTASE"/>
    <property type="match status" value="1"/>
</dbReference>
<comment type="pathway">
    <text evidence="3">Sphingolipid metabolism.</text>
</comment>
<dbReference type="GO" id="GO:0006666">
    <property type="term" value="P:3-keto-sphinganine metabolic process"/>
    <property type="evidence" value="ECO:0007669"/>
    <property type="project" value="InterPro"/>
</dbReference>
<dbReference type="Pfam" id="PF00106">
    <property type="entry name" value="adh_short"/>
    <property type="match status" value="1"/>
</dbReference>
<accession>A0AAN7TLZ9</accession>
<evidence type="ECO:0000256" key="7">
    <source>
        <dbReference type="ARBA" id="ARBA00023002"/>
    </source>
</evidence>
<dbReference type="CDD" id="cd08939">
    <property type="entry name" value="KDSR-like_SDR_c"/>
    <property type="match status" value="1"/>
</dbReference>
<gene>
    <name evidence="11" type="ORF">RB653_010485</name>
</gene>
<dbReference type="PRINTS" id="PR00080">
    <property type="entry name" value="SDRFAMILY"/>
</dbReference>
<proteinExistence type="inferred from homology"/>
<evidence type="ECO:0000256" key="8">
    <source>
        <dbReference type="ARBA" id="ARBA00023098"/>
    </source>
</evidence>
<dbReference type="SUPFAM" id="SSF51735">
    <property type="entry name" value="NAD(P)-binding Rossmann-fold domains"/>
    <property type="match status" value="1"/>
</dbReference>
<comment type="pathway">
    <text evidence="2">Lipid metabolism; sphingolipid metabolism.</text>
</comment>
<keyword evidence="5" id="KW-0521">NADP</keyword>
<dbReference type="InterPro" id="IPR036291">
    <property type="entry name" value="NAD(P)-bd_dom_sf"/>
</dbReference>
<evidence type="ECO:0000256" key="1">
    <source>
        <dbReference type="ARBA" id="ARBA00004240"/>
    </source>
</evidence>
<dbReference type="AlphaFoldDB" id="A0AAN7TLZ9"/>
<evidence type="ECO:0000256" key="2">
    <source>
        <dbReference type="ARBA" id="ARBA00004760"/>
    </source>
</evidence>
<keyword evidence="12" id="KW-1185">Reference proteome</keyword>
<dbReference type="GO" id="GO:0005789">
    <property type="term" value="C:endoplasmic reticulum membrane"/>
    <property type="evidence" value="ECO:0007669"/>
    <property type="project" value="TreeGrafter"/>
</dbReference>
<evidence type="ECO:0000256" key="4">
    <source>
        <dbReference type="ARBA" id="ARBA00022824"/>
    </source>
</evidence>
<protein>
    <recommendedName>
        <fullName evidence="9">3-dehydrosphinganine reductase</fullName>
        <ecNumber evidence="9">1.1.1.102</ecNumber>
    </recommendedName>
</protein>
<name>A0AAN7TLZ9_9MYCE</name>
<comment type="subcellular location">
    <subcellularLocation>
        <location evidence="1">Endoplasmic reticulum</location>
    </subcellularLocation>
</comment>
<evidence type="ECO:0000313" key="12">
    <source>
        <dbReference type="Proteomes" id="UP001344447"/>
    </source>
</evidence>
<evidence type="ECO:0000256" key="3">
    <source>
        <dbReference type="ARBA" id="ARBA00004991"/>
    </source>
</evidence>
<dbReference type="InterPro" id="IPR002347">
    <property type="entry name" value="SDR_fam"/>
</dbReference>
<dbReference type="Gene3D" id="3.40.50.720">
    <property type="entry name" value="NAD(P)-binding Rossmann-like Domain"/>
    <property type="match status" value="1"/>
</dbReference>
<dbReference type="EC" id="1.1.1.102" evidence="9"/>
<dbReference type="EMBL" id="JAVFKY010000006">
    <property type="protein sequence ID" value="KAK5575229.1"/>
    <property type="molecule type" value="Genomic_DNA"/>
</dbReference>
<keyword evidence="7" id="KW-0560">Oxidoreductase</keyword>
<dbReference type="FunFam" id="3.40.50.720:FF:000468">
    <property type="entry name" value="Short-chain dehydrogenase, putative"/>
    <property type="match status" value="1"/>
</dbReference>
<evidence type="ECO:0000256" key="9">
    <source>
        <dbReference type="ARBA" id="ARBA00026112"/>
    </source>
</evidence>